<name>A0A914PIS1_9BILA</name>
<reference evidence="4" key="1">
    <citation type="submission" date="2022-11" db="UniProtKB">
        <authorList>
            <consortium name="WormBaseParasite"/>
        </authorList>
    </citation>
    <scope>IDENTIFICATION</scope>
</reference>
<evidence type="ECO:0000313" key="4">
    <source>
        <dbReference type="WBParaSite" id="PDA_v2.g17783.t1"/>
    </source>
</evidence>
<evidence type="ECO:0000256" key="2">
    <source>
        <dbReference type="SAM" id="SignalP"/>
    </source>
</evidence>
<sequence>MRWKVAVFFCFVLFFGTEIYGHNICDTGDYITSGGDGECDLKEFLNVTKTQKFVELKKKYYRFDVNVDRFDKRGFIYVGEEPLYFWVKFFESREYQGFGIQHIWKPKEYVKIFLQAYGKNACTCSSIRGSDPHCSEIGEMNGFFLVLPKCVPRCHCQPIVQDNETYVPFKVWTKGGPLKFTYKRDFMGLFVFEEQEEKMITNECLNKDLSNPITVFWLKIKDSEPEHFLLIETKNGQMIHKTFEIGLEANGRDPEKRVQILSNGVKINLENELCIPVRYNFLGYVRYVITVNEPGLLKASFYDSKSGENLKLFYLESEKTGVPQIAVNETNFEKFSLELTTIPSPTTTTTTTTTTSTTSIPSTPTSKTSATKNGETKKPLALSTVAAKSVDDKSSAVAVFSLSYLVSFITVLLFL</sequence>
<proteinExistence type="predicted"/>
<protein>
    <submittedName>
        <fullName evidence="4">Uncharacterized protein</fullName>
    </submittedName>
</protein>
<dbReference type="AlphaFoldDB" id="A0A914PIS1"/>
<accession>A0A914PIS1</accession>
<feature type="chain" id="PRO_5037294891" evidence="2">
    <location>
        <begin position="22"/>
        <end position="415"/>
    </location>
</feature>
<keyword evidence="3" id="KW-1185">Reference proteome</keyword>
<feature type="signal peptide" evidence="2">
    <location>
        <begin position="1"/>
        <end position="21"/>
    </location>
</feature>
<keyword evidence="2" id="KW-0732">Signal</keyword>
<dbReference type="Proteomes" id="UP000887578">
    <property type="component" value="Unplaced"/>
</dbReference>
<feature type="compositionally biased region" description="Low complexity" evidence="1">
    <location>
        <begin position="343"/>
        <end position="372"/>
    </location>
</feature>
<evidence type="ECO:0000256" key="1">
    <source>
        <dbReference type="SAM" id="MobiDB-lite"/>
    </source>
</evidence>
<dbReference type="WBParaSite" id="PDA_v2.g17783.t1">
    <property type="protein sequence ID" value="PDA_v2.g17783.t1"/>
    <property type="gene ID" value="PDA_v2.g17783"/>
</dbReference>
<feature type="region of interest" description="Disordered" evidence="1">
    <location>
        <begin position="343"/>
        <end position="374"/>
    </location>
</feature>
<evidence type="ECO:0000313" key="3">
    <source>
        <dbReference type="Proteomes" id="UP000887578"/>
    </source>
</evidence>
<organism evidence="3 4">
    <name type="scientific">Panagrolaimus davidi</name>
    <dbReference type="NCBI Taxonomy" id="227884"/>
    <lineage>
        <taxon>Eukaryota</taxon>
        <taxon>Metazoa</taxon>
        <taxon>Ecdysozoa</taxon>
        <taxon>Nematoda</taxon>
        <taxon>Chromadorea</taxon>
        <taxon>Rhabditida</taxon>
        <taxon>Tylenchina</taxon>
        <taxon>Panagrolaimomorpha</taxon>
        <taxon>Panagrolaimoidea</taxon>
        <taxon>Panagrolaimidae</taxon>
        <taxon>Panagrolaimus</taxon>
    </lineage>
</organism>